<dbReference type="Pfam" id="PF00313">
    <property type="entry name" value="CSD"/>
    <property type="match status" value="1"/>
</dbReference>
<dbReference type="InterPro" id="IPR002059">
    <property type="entry name" value="CSP_DNA-bd"/>
</dbReference>
<dbReference type="PROSITE" id="PS00352">
    <property type="entry name" value="CSD_1"/>
    <property type="match status" value="1"/>
</dbReference>
<sequence length="118" mass="13179">MSRKMTGIVKTFDGKSGKGLITPSDGRIDVQLHVSALNLRDAEEITTGLRVEFCPDKWSAWPFSCQCLPFMSYIKALISGPIDHTWRVFMNNPVCLDDWLIGFKSLCCTLAVIALLII</sequence>
<name>A0A2X1NBN9_ECOLX</name>
<dbReference type="InterPro" id="IPR057792">
    <property type="entry name" value="YnfS-like"/>
</dbReference>
<evidence type="ECO:0000313" key="2">
    <source>
        <dbReference type="EMBL" id="SPX19322.1"/>
    </source>
</evidence>
<evidence type="ECO:0000259" key="1">
    <source>
        <dbReference type="PROSITE" id="PS51857"/>
    </source>
</evidence>
<proteinExistence type="predicted"/>
<dbReference type="PROSITE" id="PS51857">
    <property type="entry name" value="CSD_2"/>
    <property type="match status" value="1"/>
</dbReference>
<dbReference type="AlphaFoldDB" id="A0A2X1NBN9"/>
<dbReference type="InterPro" id="IPR019844">
    <property type="entry name" value="CSD_CS"/>
</dbReference>
<dbReference type="GO" id="GO:0003676">
    <property type="term" value="F:nucleic acid binding"/>
    <property type="evidence" value="ECO:0007669"/>
    <property type="project" value="InterPro"/>
</dbReference>
<dbReference type="Pfam" id="PF23697">
    <property type="entry name" value="YnfS"/>
    <property type="match status" value="1"/>
</dbReference>
<protein>
    <submittedName>
        <fullName evidence="2">Cold shock-like protein CspF</fullName>
    </submittedName>
</protein>
<dbReference type="NCBIfam" id="NF012007">
    <property type="entry name" value="PRK15463.1"/>
    <property type="match status" value="1"/>
</dbReference>
<accession>A0A2X1NBN9</accession>
<dbReference type="Gene3D" id="2.40.50.140">
    <property type="entry name" value="Nucleic acid-binding proteins"/>
    <property type="match status" value="1"/>
</dbReference>
<reference evidence="2 3" key="1">
    <citation type="submission" date="2018-06" db="EMBL/GenBank/DDBJ databases">
        <authorList>
            <consortium name="Pathogen Informatics"/>
            <person name="Doyle S."/>
        </authorList>
    </citation>
    <scope>NUCLEOTIDE SEQUENCE [LARGE SCALE GENOMIC DNA]</scope>
    <source>
        <strain evidence="2 3">NCTC9073</strain>
    </source>
</reference>
<gene>
    <name evidence="2" type="primary">cspG_2</name>
    <name evidence="2" type="ORF">NCTC9073_05452</name>
</gene>
<dbReference type="EMBL" id="UASD01000010">
    <property type="protein sequence ID" value="SPX19322.1"/>
    <property type="molecule type" value="Genomic_DNA"/>
</dbReference>
<organism evidence="2 3">
    <name type="scientific">Escherichia coli</name>
    <dbReference type="NCBI Taxonomy" id="562"/>
    <lineage>
        <taxon>Bacteria</taxon>
        <taxon>Pseudomonadati</taxon>
        <taxon>Pseudomonadota</taxon>
        <taxon>Gammaproteobacteria</taxon>
        <taxon>Enterobacterales</taxon>
        <taxon>Enterobacteriaceae</taxon>
        <taxon>Escherichia</taxon>
    </lineage>
</organism>
<evidence type="ECO:0000313" key="3">
    <source>
        <dbReference type="Proteomes" id="UP000250780"/>
    </source>
</evidence>
<dbReference type="Proteomes" id="UP000250780">
    <property type="component" value="Unassembled WGS sequence"/>
</dbReference>
<dbReference type="InterPro" id="IPR012340">
    <property type="entry name" value="NA-bd_OB-fold"/>
</dbReference>
<feature type="domain" description="CSD" evidence="1">
    <location>
        <begin position="4"/>
        <end position="65"/>
    </location>
</feature>
<dbReference type="SUPFAM" id="SSF50249">
    <property type="entry name" value="Nucleic acid-binding proteins"/>
    <property type="match status" value="1"/>
</dbReference>